<feature type="region of interest" description="Disordered" evidence="2">
    <location>
        <begin position="18"/>
        <end position="64"/>
    </location>
</feature>
<keyword evidence="4" id="KW-1185">Reference proteome</keyword>
<reference evidence="4" key="1">
    <citation type="journal article" date="2019" name="Int. J. Syst. Evol. Microbiol.">
        <title>The Global Catalogue of Microorganisms (GCM) 10K type strain sequencing project: providing services to taxonomists for standard genome sequencing and annotation.</title>
        <authorList>
            <consortium name="The Broad Institute Genomics Platform"/>
            <consortium name="The Broad Institute Genome Sequencing Center for Infectious Disease"/>
            <person name="Wu L."/>
            <person name="Ma J."/>
        </authorList>
    </citation>
    <scope>NUCLEOTIDE SEQUENCE [LARGE SCALE GENOMIC DNA]</scope>
    <source>
        <strain evidence="4">CCUG 73951</strain>
    </source>
</reference>
<proteinExistence type="predicted"/>
<evidence type="ECO:0000313" key="4">
    <source>
        <dbReference type="Proteomes" id="UP001596494"/>
    </source>
</evidence>
<protein>
    <recommendedName>
        <fullName evidence="5">DksA C4-type domain-containing protein</fullName>
    </recommendedName>
</protein>
<dbReference type="PANTHER" id="PTHR33823">
    <property type="entry name" value="RNA POLYMERASE-BINDING TRANSCRIPTION FACTOR DKSA-RELATED"/>
    <property type="match status" value="1"/>
</dbReference>
<dbReference type="Gene3D" id="1.20.120.910">
    <property type="entry name" value="DksA, coiled-coil domain"/>
    <property type="match status" value="1"/>
</dbReference>
<gene>
    <name evidence="3" type="ORF">ACFQMN_14795</name>
</gene>
<dbReference type="SUPFAM" id="SSF109635">
    <property type="entry name" value="DnaK suppressor protein DksA, alpha-hairpin domain"/>
    <property type="match status" value="1"/>
</dbReference>
<dbReference type="PANTHER" id="PTHR33823:SF4">
    <property type="entry name" value="GENERAL STRESS PROTEIN 16O"/>
    <property type="match status" value="1"/>
</dbReference>
<dbReference type="EMBL" id="JBHTBY010000013">
    <property type="protein sequence ID" value="MFC7322141.1"/>
    <property type="molecule type" value="Genomic_DNA"/>
</dbReference>
<dbReference type="InterPro" id="IPR037187">
    <property type="entry name" value="DnaK_N"/>
</dbReference>
<name>A0ABW2K7W9_9BACI</name>
<feature type="compositionally biased region" description="Polar residues" evidence="2">
    <location>
        <begin position="33"/>
        <end position="42"/>
    </location>
</feature>
<evidence type="ECO:0000256" key="2">
    <source>
        <dbReference type="SAM" id="MobiDB-lite"/>
    </source>
</evidence>
<evidence type="ECO:0008006" key="5">
    <source>
        <dbReference type="Google" id="ProtNLM"/>
    </source>
</evidence>
<accession>A0ABW2K7W9</accession>
<feature type="zinc finger region" description="dksA C4-type" evidence="1">
    <location>
        <begin position="92"/>
        <end position="116"/>
    </location>
</feature>
<comment type="caution">
    <text evidence="3">The sequence shown here is derived from an EMBL/GenBank/DDBJ whole genome shotgun (WGS) entry which is preliminary data.</text>
</comment>
<dbReference type="Proteomes" id="UP001596494">
    <property type="component" value="Unassembled WGS sequence"/>
</dbReference>
<dbReference type="PROSITE" id="PS51128">
    <property type="entry name" value="ZF_DKSA_2"/>
    <property type="match status" value="1"/>
</dbReference>
<feature type="compositionally biased region" description="Acidic residues" evidence="2">
    <location>
        <begin position="18"/>
        <end position="30"/>
    </location>
</feature>
<sequence length="122" mass="13951">MLTNKQIDQFKAQLEEIKEEAEKEIEDFQEEQTANSSSNEGELSSVADHPGNLGTSQHEKQKDMTFYEQSREKLMEANDALQRIEDGTFGVSEKTGEPIPVERLEIMPTARFNVDEVEEERS</sequence>
<evidence type="ECO:0000256" key="1">
    <source>
        <dbReference type="PROSITE-ProRule" id="PRU00510"/>
    </source>
</evidence>
<organism evidence="3 4">
    <name type="scientific">Halobacillus campisalis</name>
    <dbReference type="NCBI Taxonomy" id="435909"/>
    <lineage>
        <taxon>Bacteria</taxon>
        <taxon>Bacillati</taxon>
        <taxon>Bacillota</taxon>
        <taxon>Bacilli</taxon>
        <taxon>Bacillales</taxon>
        <taxon>Bacillaceae</taxon>
        <taxon>Halobacillus</taxon>
    </lineage>
</organism>
<dbReference type="RefSeq" id="WP_289216003.1">
    <property type="nucleotide sequence ID" value="NZ_JAPVRC010000004.1"/>
</dbReference>
<evidence type="ECO:0000313" key="3">
    <source>
        <dbReference type="EMBL" id="MFC7322141.1"/>
    </source>
</evidence>